<evidence type="ECO:0000313" key="4">
    <source>
        <dbReference type="Proteomes" id="UP001396334"/>
    </source>
</evidence>
<dbReference type="Proteomes" id="UP001396334">
    <property type="component" value="Unassembled WGS sequence"/>
</dbReference>
<feature type="domain" description="PB1" evidence="2">
    <location>
        <begin position="59"/>
        <end position="149"/>
    </location>
</feature>
<dbReference type="InterPro" id="IPR000270">
    <property type="entry name" value="PB1_dom"/>
</dbReference>
<dbReference type="CDD" id="cd06410">
    <property type="entry name" value="PB1_UP2"/>
    <property type="match status" value="1"/>
</dbReference>
<dbReference type="InterPro" id="IPR053198">
    <property type="entry name" value="Gynoecium_Dev_Regulator"/>
</dbReference>
<feature type="region of interest" description="Disordered" evidence="1">
    <location>
        <begin position="437"/>
        <end position="458"/>
    </location>
</feature>
<keyword evidence="4" id="KW-1185">Reference proteome</keyword>
<evidence type="ECO:0000259" key="2">
    <source>
        <dbReference type="SMART" id="SM00666"/>
    </source>
</evidence>
<feature type="compositionally biased region" description="Polar residues" evidence="1">
    <location>
        <begin position="25"/>
        <end position="35"/>
    </location>
</feature>
<proteinExistence type="predicted"/>
<dbReference type="Pfam" id="PF00564">
    <property type="entry name" value="PB1"/>
    <property type="match status" value="1"/>
</dbReference>
<evidence type="ECO:0000313" key="3">
    <source>
        <dbReference type="EMBL" id="KAK9023350.1"/>
    </source>
</evidence>
<feature type="region of interest" description="Disordered" evidence="1">
    <location>
        <begin position="1"/>
        <end position="35"/>
    </location>
</feature>
<feature type="compositionally biased region" description="Low complexity" evidence="1">
    <location>
        <begin position="1"/>
        <end position="16"/>
    </location>
</feature>
<comment type="caution">
    <text evidence="3">The sequence shown here is derived from an EMBL/GenBank/DDBJ whole genome shotgun (WGS) entry which is preliminary data.</text>
</comment>
<sequence>MESFSYSSYPESGDSSPRSREIECENQSWDEPPSMNATNNANYKVKFMCSYGGKIQPRPHDNQLAYVGGDTKILAVDRNIKFSAIMAKLSSLYGGDYEVCFKYQLPGEDLDALISVTNDEDLEHMMMEYDRSHRVSAKPARLRLFLFPLNPPLLAPGFEGSEPKSERQWFVDALNSVQLQNIDASSLPASAVPAANPDFLFGLDKVKVPDSVPPPAAAVPQEVVVKDVTVGSDCGSEDRHVIADPMMSPAEIQRQIHELQRMHISATQEQGIMQRKVDESNARAHNTQDYSKMSDKVVTSPAPVSAPMQMPIQTAYLTNAAYPVPAAAVAASGNQPVYLIPAPAAGVYQQPPTIRQVTVPAGQPYYGVQHVVQDVYREQPVYNAVPASKVAAYPEGIPVMQSKGGLPESGYVQVAYDGAGRQVYYTATPYQAMPPMTPGSGVPTLNQDAKVPPQTSSV</sequence>
<dbReference type="EMBL" id="JBBPBN010000015">
    <property type="protein sequence ID" value="KAK9023350.1"/>
    <property type="molecule type" value="Genomic_DNA"/>
</dbReference>
<dbReference type="PANTHER" id="PTHR31066:SF85">
    <property type="entry name" value="OS02G0809100 PROTEIN"/>
    <property type="match status" value="1"/>
</dbReference>
<evidence type="ECO:0000256" key="1">
    <source>
        <dbReference type="SAM" id="MobiDB-lite"/>
    </source>
</evidence>
<accession>A0ABR2SDP4</accession>
<dbReference type="PANTHER" id="PTHR31066">
    <property type="entry name" value="OS05G0427100 PROTEIN-RELATED"/>
    <property type="match status" value="1"/>
</dbReference>
<gene>
    <name evidence="3" type="ORF">V6N11_003571</name>
</gene>
<reference evidence="3 4" key="1">
    <citation type="journal article" date="2024" name="G3 (Bethesda)">
        <title>Genome assembly of Hibiscus sabdariffa L. provides insights into metabolisms of medicinal natural products.</title>
        <authorList>
            <person name="Kim T."/>
        </authorList>
    </citation>
    <scope>NUCLEOTIDE SEQUENCE [LARGE SCALE GENOMIC DNA]</scope>
    <source>
        <strain evidence="3">TK-2024</strain>
        <tissue evidence="3">Old leaves</tissue>
    </source>
</reference>
<dbReference type="SUPFAM" id="SSF54277">
    <property type="entry name" value="CAD &amp; PB1 domains"/>
    <property type="match status" value="1"/>
</dbReference>
<dbReference type="Gene3D" id="3.10.20.90">
    <property type="entry name" value="Phosphatidylinositol 3-kinase Catalytic Subunit, Chain A, domain 1"/>
    <property type="match status" value="1"/>
</dbReference>
<feature type="compositionally biased region" description="Polar residues" evidence="1">
    <location>
        <begin position="443"/>
        <end position="458"/>
    </location>
</feature>
<organism evidence="3 4">
    <name type="scientific">Hibiscus sabdariffa</name>
    <name type="common">roselle</name>
    <dbReference type="NCBI Taxonomy" id="183260"/>
    <lineage>
        <taxon>Eukaryota</taxon>
        <taxon>Viridiplantae</taxon>
        <taxon>Streptophyta</taxon>
        <taxon>Embryophyta</taxon>
        <taxon>Tracheophyta</taxon>
        <taxon>Spermatophyta</taxon>
        <taxon>Magnoliopsida</taxon>
        <taxon>eudicotyledons</taxon>
        <taxon>Gunneridae</taxon>
        <taxon>Pentapetalae</taxon>
        <taxon>rosids</taxon>
        <taxon>malvids</taxon>
        <taxon>Malvales</taxon>
        <taxon>Malvaceae</taxon>
        <taxon>Malvoideae</taxon>
        <taxon>Hibiscus</taxon>
    </lineage>
</organism>
<protein>
    <recommendedName>
        <fullName evidence="2">PB1 domain-containing protein</fullName>
    </recommendedName>
</protein>
<dbReference type="SMART" id="SM00666">
    <property type="entry name" value="PB1"/>
    <property type="match status" value="1"/>
</dbReference>
<name>A0ABR2SDP4_9ROSI</name>